<name>A0A2H5F4S0_9RHOB</name>
<gene>
    <name evidence="6" type="ORF">CX676_19725</name>
</gene>
<dbReference type="Proteomes" id="UP000234530">
    <property type="component" value="Plasmid pPZ01"/>
</dbReference>
<sequence>MARTILASVFPGISGSDHPRPLRAVLLASTLIAALPTAGLTQELPTGGSVASGSVSIGSSAPGSMQIQQGSDRAVVNWNSFSIGSGGAVNIRQPGTSSAILNRVTGDTTSQIHGSLTANGQVHIVNPNGILIGRNGQVRTGGGFVASTLDVSDDDFNRGRFSYRGNGASKGVTNLGSITVGSGGYAALIGGRVNNAGTIVAPLGRIGLGAGERVTLDLSGDGFLQVALPSEDDGDDSALIQNSGRVSADGGRIEMKAATARDAARNAINLSGVAEARSVSMQNGAIVLGGGSGGVVRVTGRVSVAAPRQPVRNPGLSSSSRPPRQTGGTIDITGQQIMLLGALLDASGDGGGGRVRIGGDFAGQGSLPHADSVSADAETRITADALTEGNGGRIVLWSDRRTGFVGNMSARGGSEGGKGGFVEVSSGGSVLYDGRTDLRAPKGSWGTLLIDPTDIFVPGTVSEDTIETALALGNYTLDTSAAGEGAGDIFIGDDSIGGGDISWTADTQFRLIANRDIVITSTISGANGRLSLEAGRDITLRGADLTTSGLTMDATTIFISGSSVTETGARGRVRTDNFIMSDGQWTQRGGTLSPFAAGNFNLTEAASFLRVRGGTGTATNPYLLTDVYGLQGMDSFVSRGEEVPPLLNSHFALANDITASGTAGWFSGFTDAAGFNPIGFDQGEGSDPFTGSLDGRGYRIIGLSVGSGNAEGGLFAYTDGATIRNLTLTGLQISASDVAGGLIALADDTTVSNVHTAGSVAMQGNDFYKTAGGLVGVMDGGRITLSSSAATVQITQSPGEGADVSAGGLAGEVYSGSVIDRSRATGNVTVTSSESGFFSGAIGGFVGYLSGTITDAYSSGDVSVVLSDGFGASAETSVGGFAGFHRIAGRDATMIRTAAHGDVTVTGGDFAVNVGGHTGTNIDGDIIDSYADGAVTSSSNMEQTVGGLVGFTSGGALTNTFSSGRVTTSGTGSRRVGGLIGGNGFAMPTTTVTASFFDRNRSGQAPNGLPGYGQAISTTTLQDTAAFLALAGSQGWNFSTVWAPGDRGVNPAIYTIDRVVFARPNNVTLQYGQAESTSTTGTTYGGPSAYVFAPTGDTLAVASVFDSLTFPSRNVGTGQFSLTTTSLTSARGESYRVVDLPATYRITPAPLTIRASDQSKAAGAGFTFTGGEFTTSRLFYTDRVGSVDLASLGAASGAGAGSYAISGSNAAGAGLSNYTITYVPGTMTVTPVAGPTGTPIPDGIPRPLDIPAFGLPNPQDTILVSDGPFASPDPASASVNATGAAVSQIILEARNSASSTLAEVNQMSSVLEIAAASCSQSDADVSRYLACLSDALDDFANKLDEISTDLPPGMENVAEIVRDARRNIDSARTRAERRLAGATTTAEREDIRRDAINEARGAIASASAQIREAITLVRADDPELARVHAATINRVAEAVDSVGIELARAVDL</sequence>
<dbReference type="OrthoDB" id="1776524at2"/>
<dbReference type="NCBIfam" id="TIGR01901">
    <property type="entry name" value="adhes_NPXG"/>
    <property type="match status" value="1"/>
</dbReference>
<evidence type="ECO:0000259" key="5">
    <source>
        <dbReference type="SMART" id="SM00912"/>
    </source>
</evidence>
<dbReference type="SMART" id="SM00912">
    <property type="entry name" value="Haemagg_act"/>
    <property type="match status" value="1"/>
</dbReference>
<protein>
    <recommendedName>
        <fullName evidence="5">Filamentous haemagglutinin FhaB/tRNA nuclease CdiA-like TPS domain-containing protein</fullName>
    </recommendedName>
</protein>
<evidence type="ECO:0000256" key="3">
    <source>
        <dbReference type="ARBA" id="ARBA00022729"/>
    </source>
</evidence>
<geneLocation type="plasmid" evidence="7">
    <name>ppz01</name>
</geneLocation>
<dbReference type="PANTHER" id="PTHR12338">
    <property type="entry name" value="AUTOTRANSPORTER"/>
    <property type="match status" value="1"/>
</dbReference>
<dbReference type="PANTHER" id="PTHR12338:SF8">
    <property type="entry name" value="HEME_HEMOPEXIN-BINDING PROTEIN"/>
    <property type="match status" value="1"/>
</dbReference>
<dbReference type="InterPro" id="IPR008638">
    <property type="entry name" value="FhaB/CdiA-like_TPS"/>
</dbReference>
<dbReference type="Pfam" id="PF07581">
    <property type="entry name" value="Glug"/>
    <property type="match status" value="1"/>
</dbReference>
<dbReference type="KEGG" id="pzh:CX676_19725"/>
<keyword evidence="3" id="KW-0732">Signal</keyword>
<dbReference type="SUPFAM" id="SSF51126">
    <property type="entry name" value="Pectin lyase-like"/>
    <property type="match status" value="1"/>
</dbReference>
<dbReference type="RefSeq" id="WP_101754511.1">
    <property type="nucleotide sequence ID" value="NZ_CP025431.1"/>
</dbReference>
<comment type="subcellular location">
    <subcellularLocation>
        <location evidence="1">Secreted</location>
    </subcellularLocation>
</comment>
<dbReference type="Pfam" id="PF18676">
    <property type="entry name" value="MBG_2"/>
    <property type="match status" value="1"/>
</dbReference>
<evidence type="ECO:0000313" key="6">
    <source>
        <dbReference type="EMBL" id="AUH66540.1"/>
    </source>
</evidence>
<dbReference type="GO" id="GO:0005576">
    <property type="term" value="C:extracellular region"/>
    <property type="evidence" value="ECO:0007669"/>
    <property type="project" value="UniProtKB-SubCell"/>
</dbReference>
<reference evidence="6 7" key="1">
    <citation type="journal article" date="2013" name="Antonie Van Leeuwenhoek">
        <title>Paracoccus zhejiangensis sp. nov., isolated from activated sludge in wastewater-treatment system.</title>
        <authorList>
            <person name="Wu Z.G."/>
            <person name="Zhang D.F."/>
            <person name="Liu Y.L."/>
            <person name="Wang F."/>
            <person name="Jiang X."/>
            <person name="Li C."/>
            <person name="Li S.P."/>
            <person name="Hong Q."/>
            <person name="Li W.J."/>
        </authorList>
    </citation>
    <scope>NUCLEOTIDE SEQUENCE [LARGE SCALE GENOMIC DNA]</scope>
    <source>
        <strain evidence="6 7">J6</strain>
        <plasmid evidence="7">Plasmid ppz01</plasmid>
    </source>
</reference>
<keyword evidence="2" id="KW-0964">Secreted</keyword>
<dbReference type="InterPro" id="IPR012334">
    <property type="entry name" value="Pectin_lyas_fold"/>
</dbReference>
<organism evidence="6 7">
    <name type="scientific">Paracoccus zhejiangensis</name>
    <dbReference type="NCBI Taxonomy" id="1077935"/>
    <lineage>
        <taxon>Bacteria</taxon>
        <taxon>Pseudomonadati</taxon>
        <taxon>Pseudomonadota</taxon>
        <taxon>Alphaproteobacteria</taxon>
        <taxon>Rhodobacterales</taxon>
        <taxon>Paracoccaceae</taxon>
        <taxon>Paracoccus</taxon>
    </lineage>
</organism>
<dbReference type="InterPro" id="IPR050909">
    <property type="entry name" value="Bact_Autotransporter_VF"/>
</dbReference>
<keyword evidence="6" id="KW-0614">Plasmid</keyword>
<dbReference type="InterPro" id="IPR041286">
    <property type="entry name" value="MBG_2"/>
</dbReference>
<accession>A0A2H5F4S0</accession>
<dbReference type="InterPro" id="IPR011050">
    <property type="entry name" value="Pectin_lyase_fold/virulence"/>
</dbReference>
<dbReference type="EMBL" id="CP025431">
    <property type="protein sequence ID" value="AUH66540.1"/>
    <property type="molecule type" value="Genomic_DNA"/>
</dbReference>
<evidence type="ECO:0000256" key="1">
    <source>
        <dbReference type="ARBA" id="ARBA00004613"/>
    </source>
</evidence>
<proteinExistence type="predicted"/>
<keyword evidence="7" id="KW-1185">Reference proteome</keyword>
<dbReference type="Pfam" id="PF05860">
    <property type="entry name" value="TPS"/>
    <property type="match status" value="1"/>
</dbReference>
<feature type="domain" description="Filamentous haemagglutinin FhaB/tRNA nuclease CdiA-like TPS" evidence="5">
    <location>
        <begin position="41"/>
        <end position="155"/>
    </location>
</feature>
<evidence type="ECO:0000256" key="4">
    <source>
        <dbReference type="SAM" id="MobiDB-lite"/>
    </source>
</evidence>
<dbReference type="InterPro" id="IPR011493">
    <property type="entry name" value="GLUG"/>
</dbReference>
<dbReference type="Gene3D" id="2.160.20.10">
    <property type="entry name" value="Single-stranded right-handed beta-helix, Pectin lyase-like"/>
    <property type="match status" value="1"/>
</dbReference>
<evidence type="ECO:0000313" key="7">
    <source>
        <dbReference type="Proteomes" id="UP000234530"/>
    </source>
</evidence>
<evidence type="ECO:0000256" key="2">
    <source>
        <dbReference type="ARBA" id="ARBA00022525"/>
    </source>
</evidence>
<feature type="compositionally biased region" description="Polar residues" evidence="4">
    <location>
        <begin position="315"/>
        <end position="329"/>
    </location>
</feature>
<feature type="region of interest" description="Disordered" evidence="4">
    <location>
        <begin position="307"/>
        <end position="329"/>
    </location>
</feature>
<dbReference type="Gene3D" id="2.160.20.110">
    <property type="match status" value="2"/>
</dbReference>